<sequence>MDIIQFLAQFFYRIRYRLLWGTFIVTALVVYFTQFLPYSYTVNSSIYAGVTNASSVTNEGFNLFSVNSTFDNLINIAKSKGTLEKVSVRLLATCLVYGDEYKDNHYILAKHYRQLLQTVPKEVIALIDRNSVEKTTENLIKYRKPSRTNFVFTAFSHPRNPFFSYNALNKINVKRLGNSDLIDINYTCSDPGITQNTIKILEDEITKAYEELRFSSTNNVIAYFEEQVRKAKENLTIEEDDLMNYNVQEEVINYIEQTKALAITKYEVEDRYEFARREYESALALVNMLEEKMDIRAQLIRSNTNLLQELNKVSTLNEKIMEQEIFTDDKTYNQNIELRNNKEALKKAETNITNISDKLNELGFSKEGVGIQDMVTEWLNAIVKEARAKAELKVLKERMEDIRDGYRTLSPVGTQVNRKERAVGIAESTYREQLRGLSEARLRLKNIEMSTSNLQVVSPPEYPLTDNGRKRLLYIICAFIGSIIFITGFSLLVELIDRTLRDAYRSRRLTGLPVIAAFNGTNNLKYRGFLKACNRRAAAYACQQINGYLQPNRATIINLLSIEEREGKSFLAKYFAQYWESEGLHVRIVNHDIDFEKESKSYVQAQQLSDFWQLNDAEQQPDIILVEYPALCHYDVPEKVLAESDFNLLVANAARLWSEKDNARLRSVKDILKDKSLYLYLNNADRETVESFTGELPPHNSVHSFFRRLAQLGLTSQKAAVK</sequence>
<dbReference type="AlphaFoldDB" id="A0AAW8VIN5"/>
<name>A0AAW8VIN5_9BACE</name>
<dbReference type="EMBL" id="JAVSNH010000001">
    <property type="protein sequence ID" value="MDT4512228.1"/>
    <property type="molecule type" value="Genomic_DNA"/>
</dbReference>
<feature type="coiled-coil region" evidence="1">
    <location>
        <begin position="221"/>
        <end position="248"/>
    </location>
</feature>
<gene>
    <name evidence="3" type="ORF">RO785_14740</name>
</gene>
<keyword evidence="2" id="KW-0472">Membrane</keyword>
<organism evidence="3 4">
    <name type="scientific">Bacteroides cellulosilyticus</name>
    <dbReference type="NCBI Taxonomy" id="246787"/>
    <lineage>
        <taxon>Bacteria</taxon>
        <taxon>Pseudomonadati</taxon>
        <taxon>Bacteroidota</taxon>
        <taxon>Bacteroidia</taxon>
        <taxon>Bacteroidales</taxon>
        <taxon>Bacteroidaceae</taxon>
        <taxon>Bacteroides</taxon>
    </lineage>
</organism>
<evidence type="ECO:0000313" key="3">
    <source>
        <dbReference type="EMBL" id="MDT4512228.1"/>
    </source>
</evidence>
<reference evidence="3" key="1">
    <citation type="submission" date="2023-08" db="EMBL/GenBank/DDBJ databases">
        <title>Reintroducing virulent viruses to syntetic microbiomes.</title>
        <authorList>
            <person name="Wilde J."/>
            <person name="Boyes R."/>
            <person name="Robinson A.V."/>
            <person name="Daisley B.A."/>
            <person name="Allen-Vercoe E."/>
        </authorList>
    </citation>
    <scope>NUCLEOTIDE SEQUENCE</scope>
    <source>
        <strain evidence="3">225I_12FAA</strain>
    </source>
</reference>
<dbReference type="InterPro" id="IPR050445">
    <property type="entry name" value="Bact_polysacc_biosynth/exp"/>
</dbReference>
<proteinExistence type="predicted"/>
<feature type="transmembrane region" description="Helical" evidence="2">
    <location>
        <begin position="472"/>
        <end position="496"/>
    </location>
</feature>
<dbReference type="PANTHER" id="PTHR32309:SF13">
    <property type="entry name" value="FERRIC ENTEROBACTIN TRANSPORT PROTEIN FEPE"/>
    <property type="match status" value="1"/>
</dbReference>
<evidence type="ECO:0000256" key="1">
    <source>
        <dbReference type="SAM" id="Coils"/>
    </source>
</evidence>
<keyword evidence="2" id="KW-1133">Transmembrane helix</keyword>
<dbReference type="RefSeq" id="WP_195739353.1">
    <property type="nucleotide sequence ID" value="NZ_JADMQL010000021.1"/>
</dbReference>
<evidence type="ECO:0000256" key="2">
    <source>
        <dbReference type="SAM" id="Phobius"/>
    </source>
</evidence>
<dbReference type="Proteomes" id="UP001266995">
    <property type="component" value="Unassembled WGS sequence"/>
</dbReference>
<dbReference type="PANTHER" id="PTHR32309">
    <property type="entry name" value="TYROSINE-PROTEIN KINASE"/>
    <property type="match status" value="1"/>
</dbReference>
<keyword evidence="2" id="KW-0812">Transmembrane</keyword>
<protein>
    <recommendedName>
        <fullName evidence="5">Polysaccharide chain length determinant N-terminal domain-containing protein</fullName>
    </recommendedName>
</protein>
<accession>A0AAW8VIN5</accession>
<evidence type="ECO:0000313" key="4">
    <source>
        <dbReference type="Proteomes" id="UP001266995"/>
    </source>
</evidence>
<evidence type="ECO:0008006" key="5">
    <source>
        <dbReference type="Google" id="ProtNLM"/>
    </source>
</evidence>
<comment type="caution">
    <text evidence="3">The sequence shown here is derived from an EMBL/GenBank/DDBJ whole genome shotgun (WGS) entry which is preliminary data.</text>
</comment>
<dbReference type="GO" id="GO:0004713">
    <property type="term" value="F:protein tyrosine kinase activity"/>
    <property type="evidence" value="ECO:0007669"/>
    <property type="project" value="TreeGrafter"/>
</dbReference>
<keyword evidence="1" id="KW-0175">Coiled coil</keyword>
<feature type="transmembrane region" description="Helical" evidence="2">
    <location>
        <begin position="18"/>
        <end position="36"/>
    </location>
</feature>
<dbReference type="GO" id="GO:0005886">
    <property type="term" value="C:plasma membrane"/>
    <property type="evidence" value="ECO:0007669"/>
    <property type="project" value="TreeGrafter"/>
</dbReference>